<comment type="caution">
    <text evidence="7">The sequence shown here is derived from an EMBL/GenBank/DDBJ whole genome shotgun (WGS) entry which is preliminary data.</text>
</comment>
<dbReference type="InterPro" id="IPR026052">
    <property type="entry name" value="DNA-bd_prot-inh"/>
</dbReference>
<dbReference type="SUPFAM" id="SSF47459">
    <property type="entry name" value="HLH, helix-loop-helix DNA-binding domain"/>
    <property type="match status" value="1"/>
</dbReference>
<evidence type="ECO:0000256" key="3">
    <source>
        <dbReference type="ARBA" id="ARBA00023015"/>
    </source>
</evidence>
<reference evidence="7 8" key="1">
    <citation type="journal article" date="2016" name="Nat. Commun.">
        <title>Extremotolerant tardigrade genome and improved radiotolerance of human cultured cells by tardigrade-unique protein.</title>
        <authorList>
            <person name="Hashimoto T."/>
            <person name="Horikawa D.D."/>
            <person name="Saito Y."/>
            <person name="Kuwahara H."/>
            <person name="Kozuka-Hata H."/>
            <person name="Shin-I T."/>
            <person name="Minakuchi Y."/>
            <person name="Ohishi K."/>
            <person name="Motoyama A."/>
            <person name="Aizu T."/>
            <person name="Enomoto A."/>
            <person name="Kondo K."/>
            <person name="Tanaka S."/>
            <person name="Hara Y."/>
            <person name="Koshikawa S."/>
            <person name="Sagara H."/>
            <person name="Miura T."/>
            <person name="Yokobori S."/>
            <person name="Miyagawa K."/>
            <person name="Suzuki Y."/>
            <person name="Kubo T."/>
            <person name="Oyama M."/>
            <person name="Kohara Y."/>
            <person name="Fujiyama A."/>
            <person name="Arakawa K."/>
            <person name="Katayama T."/>
            <person name="Toyoda A."/>
            <person name="Kunieda T."/>
        </authorList>
    </citation>
    <scope>NUCLEOTIDE SEQUENCE [LARGE SCALE GENOMIC DNA]</scope>
    <source>
        <strain evidence="7 8">YOKOZUNA-1</strain>
    </source>
</reference>
<dbReference type="GO" id="GO:0030154">
    <property type="term" value="P:cell differentiation"/>
    <property type="evidence" value="ECO:0007669"/>
    <property type="project" value="TreeGrafter"/>
</dbReference>
<accession>A0A1D1VSN8</accession>
<dbReference type="InterPro" id="IPR036638">
    <property type="entry name" value="HLH_DNA-bd_sf"/>
</dbReference>
<evidence type="ECO:0000259" key="6">
    <source>
        <dbReference type="PROSITE" id="PS50888"/>
    </source>
</evidence>
<evidence type="ECO:0000256" key="2">
    <source>
        <dbReference type="ARBA" id="ARBA00022491"/>
    </source>
</evidence>
<dbReference type="AlphaFoldDB" id="A0A1D1VSN8"/>
<feature type="domain" description="BHLH" evidence="6">
    <location>
        <begin position="26"/>
        <end position="78"/>
    </location>
</feature>
<dbReference type="GO" id="GO:0005737">
    <property type="term" value="C:cytoplasm"/>
    <property type="evidence" value="ECO:0007669"/>
    <property type="project" value="InterPro"/>
</dbReference>
<evidence type="ECO:0000313" key="7">
    <source>
        <dbReference type="EMBL" id="GAV02748.1"/>
    </source>
</evidence>
<keyword evidence="2" id="KW-0678">Repressor</keyword>
<proteinExistence type="predicted"/>
<evidence type="ECO:0000256" key="1">
    <source>
        <dbReference type="ARBA" id="ARBA00004123"/>
    </source>
</evidence>
<keyword evidence="4" id="KW-0804">Transcription</keyword>
<keyword evidence="3" id="KW-0805">Transcription regulation</keyword>
<dbReference type="PANTHER" id="PTHR11723">
    <property type="entry name" value="DNA-BINDING PROTEIN INHIBITOR"/>
    <property type="match status" value="1"/>
</dbReference>
<dbReference type="EMBL" id="BDGG01000008">
    <property type="protein sequence ID" value="GAV02748.1"/>
    <property type="molecule type" value="Genomic_DNA"/>
</dbReference>
<organism evidence="7 8">
    <name type="scientific">Ramazzottius varieornatus</name>
    <name type="common">Water bear</name>
    <name type="synonym">Tardigrade</name>
    <dbReference type="NCBI Taxonomy" id="947166"/>
    <lineage>
        <taxon>Eukaryota</taxon>
        <taxon>Metazoa</taxon>
        <taxon>Ecdysozoa</taxon>
        <taxon>Tardigrada</taxon>
        <taxon>Eutardigrada</taxon>
        <taxon>Parachela</taxon>
        <taxon>Hypsibioidea</taxon>
        <taxon>Ramazzottiidae</taxon>
        <taxon>Ramazzottius</taxon>
    </lineage>
</organism>
<dbReference type="GO" id="GO:0046983">
    <property type="term" value="F:protein dimerization activity"/>
    <property type="evidence" value="ECO:0007669"/>
    <property type="project" value="InterPro"/>
</dbReference>
<dbReference type="OrthoDB" id="10047910at2759"/>
<evidence type="ECO:0000256" key="5">
    <source>
        <dbReference type="ARBA" id="ARBA00023242"/>
    </source>
</evidence>
<evidence type="ECO:0000313" key="8">
    <source>
        <dbReference type="Proteomes" id="UP000186922"/>
    </source>
</evidence>
<evidence type="ECO:0000256" key="4">
    <source>
        <dbReference type="ARBA" id="ARBA00023163"/>
    </source>
</evidence>
<dbReference type="GO" id="GO:0032922">
    <property type="term" value="P:circadian regulation of gene expression"/>
    <property type="evidence" value="ECO:0007669"/>
    <property type="project" value="TreeGrafter"/>
</dbReference>
<gene>
    <name evidence="7" type="primary">RvY_13275-1</name>
    <name evidence="7" type="synonym">RvY_13275.1</name>
    <name evidence="7" type="ORF">RvY_13275</name>
</gene>
<name>A0A1D1VSN8_RAMVA</name>
<dbReference type="GO" id="GO:0000122">
    <property type="term" value="P:negative regulation of transcription by RNA polymerase II"/>
    <property type="evidence" value="ECO:0007669"/>
    <property type="project" value="InterPro"/>
</dbReference>
<keyword evidence="5" id="KW-0539">Nucleus</keyword>
<dbReference type="CDD" id="cd19695">
    <property type="entry name" value="bHLH_dnHLH_EMC_like"/>
    <property type="match status" value="1"/>
</dbReference>
<sequence length="109" mass="12706">MKAMVMPICKPRPVSPRKVFKCQGIIRKSRRFIEEGEEIETMELLFQKLLYMIPTLPKDREVSRLEILQHVIEYIQDLEFQVQSHPDAGNLCSGLTYLRISLQSNSSHC</sequence>
<dbReference type="GO" id="GO:0005634">
    <property type="term" value="C:nucleus"/>
    <property type="evidence" value="ECO:0007669"/>
    <property type="project" value="UniProtKB-SubCell"/>
</dbReference>
<comment type="subcellular location">
    <subcellularLocation>
        <location evidence="1">Nucleus</location>
    </subcellularLocation>
</comment>
<protein>
    <recommendedName>
        <fullName evidence="6">BHLH domain-containing protein</fullName>
    </recommendedName>
</protein>
<keyword evidence="8" id="KW-1185">Reference proteome</keyword>
<dbReference type="Gene3D" id="4.10.280.10">
    <property type="entry name" value="Helix-loop-helix DNA-binding domain"/>
    <property type="match status" value="1"/>
</dbReference>
<dbReference type="Proteomes" id="UP000186922">
    <property type="component" value="Unassembled WGS sequence"/>
</dbReference>
<dbReference type="Pfam" id="PF00010">
    <property type="entry name" value="HLH"/>
    <property type="match status" value="1"/>
</dbReference>
<dbReference type="PANTHER" id="PTHR11723:SF17">
    <property type="entry name" value="PROTEIN EXTRA-MACROCHAETAE"/>
    <property type="match status" value="1"/>
</dbReference>
<dbReference type="PROSITE" id="PS50888">
    <property type="entry name" value="BHLH"/>
    <property type="match status" value="1"/>
</dbReference>
<dbReference type="InterPro" id="IPR011598">
    <property type="entry name" value="bHLH_dom"/>
</dbReference>